<evidence type="ECO:0000313" key="2">
    <source>
        <dbReference type="Proteomes" id="UP001492380"/>
    </source>
</evidence>
<gene>
    <name evidence="1" type="ORF">HDK90DRAFT_513827</name>
</gene>
<protein>
    <submittedName>
        <fullName evidence="1">Uncharacterized protein</fullName>
    </submittedName>
</protein>
<dbReference type="PANTHER" id="PTHR38846">
    <property type="entry name" value="C3H1-TYPE DOMAIN-CONTAINING PROTEIN"/>
    <property type="match status" value="1"/>
</dbReference>
<comment type="caution">
    <text evidence="1">The sequence shown here is derived from an EMBL/GenBank/DDBJ whole genome shotgun (WGS) entry which is preliminary data.</text>
</comment>
<dbReference type="EMBL" id="JBBWRZ010000010">
    <property type="protein sequence ID" value="KAK8227282.1"/>
    <property type="molecule type" value="Genomic_DNA"/>
</dbReference>
<evidence type="ECO:0000313" key="1">
    <source>
        <dbReference type="EMBL" id="KAK8227282.1"/>
    </source>
</evidence>
<name>A0ABR1YEA3_9PEZI</name>
<sequence length="228" mass="27077">MTPAQEQFFRDFPDYTIDSSVDTLENFKRLSGLRCWKVGAQAWIVNWRRCFGREYDDTQYPFHDEVLYSYFDKFEDYFTNPRLTMSQEFAHLASHMGWKKNSKEWKDEWRMLLHKVIAAHYGNSSALEGWQKLCLEVGEVPGKSITQCKKILKSVYVNLVDLMNCRRRWDNDHGPDDPIPEDGLPGLHKFPTFREFNRYTKSKGRTIPRQDAKTDGFTKALLRHLMRY</sequence>
<dbReference type="PANTHER" id="PTHR38846:SF1">
    <property type="entry name" value="C3H1-TYPE DOMAIN-CONTAINING PROTEIN"/>
    <property type="match status" value="1"/>
</dbReference>
<dbReference type="Proteomes" id="UP001492380">
    <property type="component" value="Unassembled WGS sequence"/>
</dbReference>
<keyword evidence="2" id="KW-1185">Reference proteome</keyword>
<proteinExistence type="predicted"/>
<accession>A0ABR1YEA3</accession>
<organism evidence="1 2">
    <name type="scientific">Phyllosticta capitalensis</name>
    <dbReference type="NCBI Taxonomy" id="121624"/>
    <lineage>
        <taxon>Eukaryota</taxon>
        <taxon>Fungi</taxon>
        <taxon>Dikarya</taxon>
        <taxon>Ascomycota</taxon>
        <taxon>Pezizomycotina</taxon>
        <taxon>Dothideomycetes</taxon>
        <taxon>Dothideomycetes incertae sedis</taxon>
        <taxon>Botryosphaeriales</taxon>
        <taxon>Phyllostictaceae</taxon>
        <taxon>Phyllosticta</taxon>
    </lineage>
</organism>
<reference evidence="1 2" key="1">
    <citation type="submission" date="2024-04" db="EMBL/GenBank/DDBJ databases">
        <title>Phyllosticta paracitricarpa is synonymous to the EU quarantine fungus P. citricarpa based on phylogenomic analyses.</title>
        <authorList>
            <consortium name="Lawrence Berkeley National Laboratory"/>
            <person name="Van Ingen-Buijs V.A."/>
            <person name="Van Westerhoven A.C."/>
            <person name="Haridas S."/>
            <person name="Skiadas P."/>
            <person name="Martin F."/>
            <person name="Groenewald J.Z."/>
            <person name="Crous P.W."/>
            <person name="Seidl M.F."/>
        </authorList>
    </citation>
    <scope>NUCLEOTIDE SEQUENCE [LARGE SCALE GENOMIC DNA]</scope>
    <source>
        <strain evidence="1 2">CBS 123374</strain>
    </source>
</reference>